<organism evidence="2 3">
    <name type="scientific">Oryza sativa subsp. japonica</name>
    <name type="common">Rice</name>
    <dbReference type="NCBI Taxonomy" id="39947"/>
    <lineage>
        <taxon>Eukaryota</taxon>
        <taxon>Viridiplantae</taxon>
        <taxon>Streptophyta</taxon>
        <taxon>Embryophyta</taxon>
        <taxon>Tracheophyta</taxon>
        <taxon>Spermatophyta</taxon>
        <taxon>Magnoliopsida</taxon>
        <taxon>Liliopsida</taxon>
        <taxon>Poales</taxon>
        <taxon>Poaceae</taxon>
        <taxon>BOP clade</taxon>
        <taxon>Oryzoideae</taxon>
        <taxon>Oryzeae</taxon>
        <taxon>Oryzinae</taxon>
        <taxon>Oryza</taxon>
        <taxon>Oryza sativa</taxon>
    </lineage>
</organism>
<evidence type="ECO:0000256" key="1">
    <source>
        <dbReference type="SAM" id="MobiDB-lite"/>
    </source>
</evidence>
<keyword evidence="3" id="KW-1185">Reference proteome</keyword>
<dbReference type="AlphaFoldDB" id="A0A0P0XUJ2"/>
<evidence type="ECO:0000313" key="2">
    <source>
        <dbReference type="EMBL" id="BAT11014.1"/>
    </source>
</evidence>
<dbReference type="Proteomes" id="UP000059680">
    <property type="component" value="Chromosome 10"/>
</dbReference>
<sequence>SNSSSQEDGHHSRSPGCCGRFLNRSATARHGGVLAEPTMHQIEAEMNDRGVSSSKRSRVADPLH</sequence>
<proteinExistence type="predicted"/>
<dbReference type="PaxDb" id="39947-A0A0P0XUJ2"/>
<protein>
    <submittedName>
        <fullName evidence="2">Os10g0438301 protein</fullName>
    </submittedName>
</protein>
<reference evidence="3" key="1">
    <citation type="journal article" date="2005" name="Nature">
        <title>The map-based sequence of the rice genome.</title>
        <authorList>
            <consortium name="International rice genome sequencing project (IRGSP)"/>
            <person name="Matsumoto T."/>
            <person name="Wu J."/>
            <person name="Kanamori H."/>
            <person name="Katayose Y."/>
            <person name="Fujisawa M."/>
            <person name="Namiki N."/>
            <person name="Mizuno H."/>
            <person name="Yamamoto K."/>
            <person name="Antonio B.A."/>
            <person name="Baba T."/>
            <person name="Sakata K."/>
            <person name="Nagamura Y."/>
            <person name="Aoki H."/>
            <person name="Arikawa K."/>
            <person name="Arita K."/>
            <person name="Bito T."/>
            <person name="Chiden Y."/>
            <person name="Fujitsuka N."/>
            <person name="Fukunaka R."/>
            <person name="Hamada M."/>
            <person name="Harada C."/>
            <person name="Hayashi A."/>
            <person name="Hijishita S."/>
            <person name="Honda M."/>
            <person name="Hosokawa S."/>
            <person name="Ichikawa Y."/>
            <person name="Idonuma A."/>
            <person name="Iijima M."/>
            <person name="Ikeda M."/>
            <person name="Ikeno M."/>
            <person name="Ito K."/>
            <person name="Ito S."/>
            <person name="Ito T."/>
            <person name="Ito Y."/>
            <person name="Ito Y."/>
            <person name="Iwabuchi A."/>
            <person name="Kamiya K."/>
            <person name="Karasawa W."/>
            <person name="Kurita K."/>
            <person name="Katagiri S."/>
            <person name="Kikuta A."/>
            <person name="Kobayashi H."/>
            <person name="Kobayashi N."/>
            <person name="Machita K."/>
            <person name="Maehara T."/>
            <person name="Masukawa M."/>
            <person name="Mizubayashi T."/>
            <person name="Mukai Y."/>
            <person name="Nagasaki H."/>
            <person name="Nagata Y."/>
            <person name="Naito S."/>
            <person name="Nakashima M."/>
            <person name="Nakama Y."/>
            <person name="Nakamichi Y."/>
            <person name="Nakamura M."/>
            <person name="Meguro A."/>
            <person name="Negishi M."/>
            <person name="Ohta I."/>
            <person name="Ohta T."/>
            <person name="Okamoto M."/>
            <person name="Ono N."/>
            <person name="Saji S."/>
            <person name="Sakaguchi M."/>
            <person name="Sakai K."/>
            <person name="Shibata M."/>
            <person name="Shimokawa T."/>
            <person name="Song J."/>
            <person name="Takazaki Y."/>
            <person name="Terasawa K."/>
            <person name="Tsugane M."/>
            <person name="Tsuji K."/>
            <person name="Ueda S."/>
            <person name="Waki K."/>
            <person name="Yamagata H."/>
            <person name="Yamamoto M."/>
            <person name="Yamamoto S."/>
            <person name="Yamane H."/>
            <person name="Yoshiki S."/>
            <person name="Yoshihara R."/>
            <person name="Yukawa K."/>
            <person name="Zhong H."/>
            <person name="Yano M."/>
            <person name="Yuan Q."/>
            <person name="Ouyang S."/>
            <person name="Liu J."/>
            <person name="Jones K.M."/>
            <person name="Gansberger K."/>
            <person name="Moffat K."/>
            <person name="Hill J."/>
            <person name="Bera J."/>
            <person name="Fadrosh D."/>
            <person name="Jin S."/>
            <person name="Johri S."/>
            <person name="Kim M."/>
            <person name="Overton L."/>
            <person name="Reardon M."/>
            <person name="Tsitrin T."/>
            <person name="Vuong H."/>
            <person name="Weaver B."/>
            <person name="Ciecko A."/>
            <person name="Tallon L."/>
            <person name="Jackson J."/>
            <person name="Pai G."/>
            <person name="Aken S.V."/>
            <person name="Utterback T."/>
            <person name="Reidmuller S."/>
            <person name="Feldblyum T."/>
            <person name="Hsiao J."/>
            <person name="Zismann V."/>
            <person name="Iobst S."/>
            <person name="de Vazeille A.R."/>
            <person name="Buell C.R."/>
            <person name="Ying K."/>
            <person name="Li Y."/>
            <person name="Lu T."/>
            <person name="Huang Y."/>
            <person name="Zhao Q."/>
            <person name="Feng Q."/>
            <person name="Zhang L."/>
            <person name="Zhu J."/>
            <person name="Weng Q."/>
            <person name="Mu J."/>
            <person name="Lu Y."/>
            <person name="Fan D."/>
            <person name="Liu Y."/>
            <person name="Guan J."/>
            <person name="Zhang Y."/>
            <person name="Yu S."/>
            <person name="Liu X."/>
            <person name="Zhang Y."/>
            <person name="Hong G."/>
            <person name="Han B."/>
            <person name="Choisne N."/>
            <person name="Demange N."/>
            <person name="Orjeda G."/>
            <person name="Samain S."/>
            <person name="Cattolico L."/>
            <person name="Pelletier E."/>
            <person name="Couloux A."/>
            <person name="Segurens B."/>
            <person name="Wincker P."/>
            <person name="D'Hont A."/>
            <person name="Scarpelli C."/>
            <person name="Weissenbach J."/>
            <person name="Salanoubat M."/>
            <person name="Quetier F."/>
            <person name="Yu Y."/>
            <person name="Kim H.R."/>
            <person name="Rambo T."/>
            <person name="Currie J."/>
            <person name="Collura K."/>
            <person name="Luo M."/>
            <person name="Yang T."/>
            <person name="Ammiraju J.S.S."/>
            <person name="Engler F."/>
            <person name="Soderlund C."/>
            <person name="Wing R.A."/>
            <person name="Palmer L.E."/>
            <person name="de la Bastide M."/>
            <person name="Spiegel L."/>
            <person name="Nascimento L."/>
            <person name="Zutavern T."/>
            <person name="O'Shaughnessy A."/>
            <person name="Dike S."/>
            <person name="Dedhia N."/>
            <person name="Preston R."/>
            <person name="Balija V."/>
            <person name="McCombie W.R."/>
            <person name="Chow T."/>
            <person name="Chen H."/>
            <person name="Chung M."/>
            <person name="Chen C."/>
            <person name="Shaw J."/>
            <person name="Wu H."/>
            <person name="Hsiao K."/>
            <person name="Chao Y."/>
            <person name="Chu M."/>
            <person name="Cheng C."/>
            <person name="Hour A."/>
            <person name="Lee P."/>
            <person name="Lin S."/>
            <person name="Lin Y."/>
            <person name="Liou J."/>
            <person name="Liu S."/>
            <person name="Hsing Y."/>
            <person name="Raghuvanshi S."/>
            <person name="Mohanty A."/>
            <person name="Bharti A.K."/>
            <person name="Gaur A."/>
            <person name="Gupta V."/>
            <person name="Kumar D."/>
            <person name="Ravi V."/>
            <person name="Vij S."/>
            <person name="Kapur A."/>
            <person name="Khurana P."/>
            <person name="Khurana P."/>
            <person name="Khurana J.P."/>
            <person name="Tyagi A.K."/>
            <person name="Gaikwad K."/>
            <person name="Singh A."/>
            <person name="Dalal V."/>
            <person name="Srivastava S."/>
            <person name="Dixit A."/>
            <person name="Pal A.K."/>
            <person name="Ghazi I.A."/>
            <person name="Yadav M."/>
            <person name="Pandit A."/>
            <person name="Bhargava A."/>
            <person name="Sureshbabu K."/>
            <person name="Batra K."/>
            <person name="Sharma T.R."/>
            <person name="Mohapatra T."/>
            <person name="Singh N.K."/>
            <person name="Messing J."/>
            <person name="Nelson A.B."/>
            <person name="Fuks G."/>
            <person name="Kavchok S."/>
            <person name="Keizer G."/>
            <person name="Linton E."/>
            <person name="Llaca V."/>
            <person name="Song R."/>
            <person name="Tanyolac B."/>
            <person name="Young S."/>
            <person name="Ho-Il K."/>
            <person name="Hahn J.H."/>
            <person name="Sangsakoo G."/>
            <person name="Vanavichit A."/>
            <person name="de Mattos Luiz.A.T."/>
            <person name="Zimmer P.D."/>
            <person name="Malone G."/>
            <person name="Dellagostin O."/>
            <person name="de Oliveira A.C."/>
            <person name="Bevan M."/>
            <person name="Bancroft I."/>
            <person name="Minx P."/>
            <person name="Cordum H."/>
            <person name="Wilson R."/>
            <person name="Cheng Z."/>
            <person name="Jin W."/>
            <person name="Jiang J."/>
            <person name="Leong S.A."/>
            <person name="Iwama H."/>
            <person name="Gojobori T."/>
            <person name="Itoh T."/>
            <person name="Niimura Y."/>
            <person name="Fujii Y."/>
            <person name="Habara T."/>
            <person name="Sakai H."/>
            <person name="Sato Y."/>
            <person name="Wilson G."/>
            <person name="Kumar K."/>
            <person name="McCouch S."/>
            <person name="Juretic N."/>
            <person name="Hoen D."/>
            <person name="Wright S."/>
            <person name="Bruskiewich R."/>
            <person name="Bureau T."/>
            <person name="Miyao A."/>
            <person name="Hirochika H."/>
            <person name="Nishikawa T."/>
            <person name="Kadowaki K."/>
            <person name="Sugiura M."/>
            <person name="Burr B."/>
            <person name="Sasaki T."/>
        </authorList>
    </citation>
    <scope>NUCLEOTIDE SEQUENCE [LARGE SCALE GENOMIC DNA]</scope>
    <source>
        <strain evidence="3">cv. Nipponbare</strain>
    </source>
</reference>
<name>A0A0P0XUJ2_ORYSJ</name>
<reference evidence="2 3" key="2">
    <citation type="journal article" date="2013" name="Plant Cell Physiol.">
        <title>Rice Annotation Project Database (RAP-DB): an integrative and interactive database for rice genomics.</title>
        <authorList>
            <person name="Sakai H."/>
            <person name="Lee S.S."/>
            <person name="Tanaka T."/>
            <person name="Numa H."/>
            <person name="Kim J."/>
            <person name="Kawahara Y."/>
            <person name="Wakimoto H."/>
            <person name="Yang C.C."/>
            <person name="Iwamoto M."/>
            <person name="Abe T."/>
            <person name="Yamada Y."/>
            <person name="Muto A."/>
            <person name="Inokuchi H."/>
            <person name="Ikemura T."/>
            <person name="Matsumoto T."/>
            <person name="Sasaki T."/>
            <person name="Itoh T."/>
        </authorList>
    </citation>
    <scope>NUCLEOTIDE SEQUENCE [LARGE SCALE GENOMIC DNA]</scope>
    <source>
        <strain evidence="3">cv. Nipponbare</strain>
    </source>
</reference>
<dbReference type="EMBL" id="AP014966">
    <property type="protein sequence ID" value="BAT11014.1"/>
    <property type="molecule type" value="Genomic_DNA"/>
</dbReference>
<evidence type="ECO:0000313" key="3">
    <source>
        <dbReference type="Proteomes" id="UP000059680"/>
    </source>
</evidence>
<reference evidence="2 3" key="3">
    <citation type="journal article" date="2013" name="Rice">
        <title>Improvement of the Oryza sativa Nipponbare reference genome using next generation sequence and optical map data.</title>
        <authorList>
            <person name="Kawahara Y."/>
            <person name="de la Bastide M."/>
            <person name="Hamilton J.P."/>
            <person name="Kanamori H."/>
            <person name="McCombie W.R."/>
            <person name="Ouyang S."/>
            <person name="Schwartz D.C."/>
            <person name="Tanaka T."/>
            <person name="Wu J."/>
            <person name="Zhou S."/>
            <person name="Childs K.L."/>
            <person name="Davidson R.M."/>
            <person name="Lin H."/>
            <person name="Quesada-Ocampo L."/>
            <person name="Vaillancourt B."/>
            <person name="Sakai H."/>
            <person name="Lee S.S."/>
            <person name="Kim J."/>
            <person name="Numa H."/>
            <person name="Itoh T."/>
            <person name="Buell C.R."/>
            <person name="Matsumoto T."/>
        </authorList>
    </citation>
    <scope>NUCLEOTIDE SEQUENCE [LARGE SCALE GENOMIC DNA]</scope>
    <source>
        <strain evidence="3">cv. Nipponbare</strain>
    </source>
</reference>
<feature type="region of interest" description="Disordered" evidence="1">
    <location>
        <begin position="1"/>
        <end position="20"/>
    </location>
</feature>
<accession>A0A0P0XUJ2</accession>
<feature type="non-terminal residue" evidence="2">
    <location>
        <position position="64"/>
    </location>
</feature>
<dbReference type="Gramene" id="Os10t0438301-00">
    <property type="protein sequence ID" value="Os10t0438301-00"/>
    <property type="gene ID" value="Os10g0438301"/>
</dbReference>
<feature type="region of interest" description="Disordered" evidence="1">
    <location>
        <begin position="44"/>
        <end position="64"/>
    </location>
</feature>
<dbReference type="InParanoid" id="A0A0P0XUJ2"/>
<gene>
    <name evidence="2" type="ordered locus">Os10g0438301</name>
    <name evidence="2" type="ORF">OSNPB_100438301</name>
</gene>